<feature type="non-terminal residue" evidence="3">
    <location>
        <position position="269"/>
    </location>
</feature>
<feature type="domain" description="Aminoacyl-transfer RNA synthetases class-II family profile" evidence="2">
    <location>
        <begin position="1"/>
        <end position="143"/>
    </location>
</feature>
<name>A0A381WSI5_9ZZZZ</name>
<dbReference type="InterPro" id="IPR045864">
    <property type="entry name" value="aa-tRNA-synth_II/BPL/LPL"/>
</dbReference>
<dbReference type="InterPro" id="IPR006195">
    <property type="entry name" value="aa-tRNA-synth_II"/>
</dbReference>
<dbReference type="PANTHER" id="PTHR11476">
    <property type="entry name" value="HISTIDYL-TRNA SYNTHETASE"/>
    <property type="match status" value="1"/>
</dbReference>
<dbReference type="PROSITE" id="PS50862">
    <property type="entry name" value="AA_TRNA_LIGASE_II"/>
    <property type="match status" value="1"/>
</dbReference>
<comment type="similarity">
    <text evidence="1">Belongs to the class-II aminoacyl-tRNA synthetase family.</text>
</comment>
<gene>
    <name evidence="3" type="ORF">METZ01_LOCUS108186</name>
</gene>
<protein>
    <recommendedName>
        <fullName evidence="2">Aminoacyl-transfer RNA synthetases class-II family profile domain-containing protein</fullName>
    </recommendedName>
</protein>
<accession>A0A381WSI5</accession>
<dbReference type="PANTHER" id="PTHR11476:SF7">
    <property type="entry name" value="HISTIDINE--TRNA LIGASE"/>
    <property type="match status" value="1"/>
</dbReference>
<dbReference type="Gene3D" id="3.30.930.10">
    <property type="entry name" value="Bira Bifunctional Protein, Domain 2"/>
    <property type="match status" value="1"/>
</dbReference>
<evidence type="ECO:0000313" key="3">
    <source>
        <dbReference type="EMBL" id="SVA55332.1"/>
    </source>
</evidence>
<dbReference type="Pfam" id="PF13393">
    <property type="entry name" value="tRNA-synt_His"/>
    <property type="match status" value="1"/>
</dbReference>
<proteinExistence type="inferred from homology"/>
<organism evidence="3">
    <name type="scientific">marine metagenome</name>
    <dbReference type="NCBI Taxonomy" id="408172"/>
    <lineage>
        <taxon>unclassified sequences</taxon>
        <taxon>metagenomes</taxon>
        <taxon>ecological metagenomes</taxon>
    </lineage>
</organism>
<evidence type="ECO:0000259" key="2">
    <source>
        <dbReference type="PROSITE" id="PS50862"/>
    </source>
</evidence>
<dbReference type="SUPFAM" id="SSF55681">
    <property type="entry name" value="Class II aaRS and biotin synthetases"/>
    <property type="match status" value="1"/>
</dbReference>
<reference evidence="3" key="1">
    <citation type="submission" date="2018-05" db="EMBL/GenBank/DDBJ databases">
        <authorList>
            <person name="Lanie J.A."/>
            <person name="Ng W.-L."/>
            <person name="Kazmierczak K.M."/>
            <person name="Andrzejewski T.M."/>
            <person name="Davidsen T.M."/>
            <person name="Wayne K.J."/>
            <person name="Tettelin H."/>
            <person name="Glass J.I."/>
            <person name="Rusch D."/>
            <person name="Podicherti R."/>
            <person name="Tsui H.-C.T."/>
            <person name="Winkler M.E."/>
        </authorList>
    </citation>
    <scope>NUCLEOTIDE SEQUENCE</scope>
</reference>
<dbReference type="AlphaFoldDB" id="A0A381WSI5"/>
<sequence>MEKQNKLIPSLAKGFKDRWGKELALKKKLINTIEQVFINYGFEPLETPAFEKSENIGSFLANDETNPMSDVFLFEDEKESLTLRYDLSAPLSRFVAQNFRDLIFPYKRYAYGDVFRQEKADSARFRSFTQFDADVIGDVNEAQVDAEICNIIADSFLNCGLNKKQFTINISNKKILQGLLAELKVEEQKQYRVLKSIDKLDRIGPNGVGELLQEGRKDKSGAFTKGCELSNEQSSAILSFLNLKNIQELKTNLKNPLLVEGVQELEELL</sequence>
<dbReference type="InterPro" id="IPR041715">
    <property type="entry name" value="HisRS-like_core"/>
</dbReference>
<dbReference type="EMBL" id="UINC01012707">
    <property type="protein sequence ID" value="SVA55332.1"/>
    <property type="molecule type" value="Genomic_DNA"/>
</dbReference>
<evidence type="ECO:0000256" key="1">
    <source>
        <dbReference type="ARBA" id="ARBA00008226"/>
    </source>
</evidence>